<gene>
    <name evidence="1" type="ORF">MNOR_LOCUS39073</name>
</gene>
<evidence type="ECO:0000313" key="1">
    <source>
        <dbReference type="EMBL" id="CAL4220975.1"/>
    </source>
</evidence>
<proteinExistence type="predicted"/>
<keyword evidence="2" id="KW-1185">Reference proteome</keyword>
<feature type="non-terminal residue" evidence="1">
    <location>
        <position position="448"/>
    </location>
</feature>
<organism evidence="1 2">
    <name type="scientific">Meganyctiphanes norvegica</name>
    <name type="common">Northern krill</name>
    <name type="synonym">Thysanopoda norvegica</name>
    <dbReference type="NCBI Taxonomy" id="48144"/>
    <lineage>
        <taxon>Eukaryota</taxon>
        <taxon>Metazoa</taxon>
        <taxon>Ecdysozoa</taxon>
        <taxon>Arthropoda</taxon>
        <taxon>Crustacea</taxon>
        <taxon>Multicrustacea</taxon>
        <taxon>Malacostraca</taxon>
        <taxon>Eumalacostraca</taxon>
        <taxon>Eucarida</taxon>
        <taxon>Euphausiacea</taxon>
        <taxon>Euphausiidae</taxon>
        <taxon>Meganyctiphanes</taxon>
    </lineage>
</organism>
<comment type="caution">
    <text evidence="1">The sequence shown here is derived from an EMBL/GenBank/DDBJ whole genome shotgun (WGS) entry which is preliminary data.</text>
</comment>
<dbReference type="Proteomes" id="UP001497623">
    <property type="component" value="Unassembled WGS sequence"/>
</dbReference>
<accession>A0AAV2SQ62</accession>
<reference evidence="1 2" key="1">
    <citation type="submission" date="2024-05" db="EMBL/GenBank/DDBJ databases">
        <authorList>
            <person name="Wallberg A."/>
        </authorList>
    </citation>
    <scope>NUCLEOTIDE SEQUENCE [LARGE SCALE GENOMIC DNA]</scope>
</reference>
<name>A0AAV2SQ62_MEGNR</name>
<dbReference type="AlphaFoldDB" id="A0AAV2SQ62"/>
<dbReference type="EMBL" id="CAXKWB010096548">
    <property type="protein sequence ID" value="CAL4220975.1"/>
    <property type="molecule type" value="Genomic_DNA"/>
</dbReference>
<sequence length="448" mass="51043">MAPSNSQILFGAAFGPYKIFISSESLWATEVFGGQREPRIICGLPCKLTAKTKLICIIHYRDVNATIKYGWPTAAKRFLVGPYGPGQQKIFLISASIELFIRLSQIPPFGGELFHILCICKKLYLLNTIDTNFHGPKCKIANLNSILAEFNLHQINGSTFLNFFLIFSLFGDTHFIQRNFSMICIKLALPSLFFAFDTKDSRYLLLTTDFLIDQEEYIFLIYLYGGRGQLEGQSAMSTELRKEIEEFLPKIRFLTMSTNEFVDHVMSCNILTMEENEAILKNIRQLPNIPVPPICSPCQERRYPFDESLLVTWKIFSSSLIDQSDPEFNRFDVPNKFVEKTITWLTNVKVNKPLHLRKIEAKFNGLTPPSVVVKGKDGQMVQCAVFVDGAAKFSKPFALEPDNIYSFCSSFYGFYNTKTYESVTEGLNCIKGEICSNCSAVFYLWEFI</sequence>
<evidence type="ECO:0000313" key="2">
    <source>
        <dbReference type="Proteomes" id="UP001497623"/>
    </source>
</evidence>
<protein>
    <submittedName>
        <fullName evidence="1">Uncharacterized protein</fullName>
    </submittedName>
</protein>